<comment type="caution">
    <text evidence="2">The sequence shown here is derived from an EMBL/GenBank/DDBJ whole genome shotgun (WGS) entry which is preliminary data.</text>
</comment>
<proteinExistence type="predicted"/>
<dbReference type="Gene3D" id="3.50.40.10">
    <property type="entry name" value="Phenylalanyl-trna Synthetase, Chain B, domain 3"/>
    <property type="match status" value="1"/>
</dbReference>
<dbReference type="Pfam" id="PF03483">
    <property type="entry name" value="B3_4"/>
    <property type="match status" value="1"/>
</dbReference>
<dbReference type="PANTHER" id="PTHR39209:SF2">
    <property type="entry name" value="CYTOPLASMIC PROTEIN"/>
    <property type="match status" value="1"/>
</dbReference>
<name>A0A7Y6IVE9_9ACTN</name>
<dbReference type="Proteomes" id="UP000546126">
    <property type="component" value="Unassembled WGS sequence"/>
</dbReference>
<dbReference type="GO" id="GO:0004826">
    <property type="term" value="F:phenylalanine-tRNA ligase activity"/>
    <property type="evidence" value="ECO:0007669"/>
    <property type="project" value="InterPro"/>
</dbReference>
<sequence>MLDDITVDASVLALRPDFAALVMTAHGLRNGPTDDRSRGWLSAASDLLSAEGEEEREARAAKIEAWRDAYRSFGAKPSRTRPSVDALTRRLPLPEINQAVDAYNSISVKHALPIGGEDLDRYAGPARLVRAAGDEASEEALGTPDAGEVIWRDDTGVTCRRWNWRQVARTRLTEETVNALFILERLEPMTLEELKVAGEELAELLSELSPGVRVASRLLSGGK</sequence>
<dbReference type="EMBL" id="JABWGO010000011">
    <property type="protein sequence ID" value="NUW45117.1"/>
    <property type="molecule type" value="Genomic_DNA"/>
</dbReference>
<reference evidence="2 3" key="1">
    <citation type="submission" date="2020-06" db="EMBL/GenBank/DDBJ databases">
        <authorList>
            <person name="Chanama M."/>
        </authorList>
    </citation>
    <scope>NUCLEOTIDE SEQUENCE [LARGE SCALE GENOMIC DNA]</scope>
    <source>
        <strain evidence="2 3">TBRC6557</strain>
    </source>
</reference>
<dbReference type="SUPFAM" id="SSF56037">
    <property type="entry name" value="PheT/TilS domain"/>
    <property type="match status" value="1"/>
</dbReference>
<accession>A0A7Y6IVE9</accession>
<feature type="domain" description="B3/B4 tRNA-binding" evidence="1">
    <location>
        <begin position="64"/>
        <end position="210"/>
    </location>
</feature>
<organism evidence="2 3">
    <name type="scientific">Nonomuraea rhodomycinica</name>
    <dbReference type="NCBI Taxonomy" id="1712872"/>
    <lineage>
        <taxon>Bacteria</taxon>
        <taxon>Bacillati</taxon>
        <taxon>Actinomycetota</taxon>
        <taxon>Actinomycetes</taxon>
        <taxon>Streptosporangiales</taxon>
        <taxon>Streptosporangiaceae</taxon>
        <taxon>Nonomuraea</taxon>
    </lineage>
</organism>
<evidence type="ECO:0000313" key="3">
    <source>
        <dbReference type="Proteomes" id="UP000546126"/>
    </source>
</evidence>
<dbReference type="GO" id="GO:0003723">
    <property type="term" value="F:RNA binding"/>
    <property type="evidence" value="ECO:0007669"/>
    <property type="project" value="InterPro"/>
</dbReference>
<evidence type="ECO:0000259" key="1">
    <source>
        <dbReference type="SMART" id="SM00873"/>
    </source>
</evidence>
<dbReference type="PANTHER" id="PTHR39209">
    <property type="match status" value="1"/>
</dbReference>
<dbReference type="AlphaFoldDB" id="A0A7Y6IVE9"/>
<dbReference type="InterPro" id="IPR020825">
    <property type="entry name" value="Phe-tRNA_synthase-like_B3/B4"/>
</dbReference>
<evidence type="ECO:0000313" key="2">
    <source>
        <dbReference type="EMBL" id="NUW45117.1"/>
    </source>
</evidence>
<dbReference type="SMART" id="SM00873">
    <property type="entry name" value="B3_4"/>
    <property type="match status" value="1"/>
</dbReference>
<dbReference type="RefSeq" id="WP_175604606.1">
    <property type="nucleotide sequence ID" value="NZ_JABWGO010000011.1"/>
</dbReference>
<dbReference type="InterPro" id="IPR005146">
    <property type="entry name" value="B3/B4_tRNA-bd"/>
</dbReference>
<keyword evidence="3" id="KW-1185">Reference proteome</keyword>
<gene>
    <name evidence="2" type="ORF">HT134_34095</name>
</gene>
<protein>
    <submittedName>
        <fullName evidence="2">Cytoplasmic protein</fullName>
    </submittedName>
</protein>